<organism evidence="2 3">
    <name type="scientific">Chamaesiphon polymorphus CCALA 037</name>
    <dbReference type="NCBI Taxonomy" id="2107692"/>
    <lineage>
        <taxon>Bacteria</taxon>
        <taxon>Bacillati</taxon>
        <taxon>Cyanobacteriota</taxon>
        <taxon>Cyanophyceae</taxon>
        <taxon>Gomontiellales</taxon>
        <taxon>Chamaesiphonaceae</taxon>
        <taxon>Chamaesiphon</taxon>
    </lineage>
</organism>
<comment type="caution">
    <text evidence="2">The sequence shown here is derived from an EMBL/GenBank/DDBJ whole genome shotgun (WGS) entry which is preliminary data.</text>
</comment>
<proteinExistence type="predicted"/>
<evidence type="ECO:0000259" key="1">
    <source>
        <dbReference type="Pfam" id="PF24725"/>
    </source>
</evidence>
<sequence length="116" mass="13748">MKYVSEDLRGAIIGFVVLLSKGLIDDDRWDWNIEKIDWKHYQSGFTDPTILRTTMAVFMNNLELDETNTVVNYYEARFRAFQYFRAHIDPLYPIASITPVFNSSEIEEPDFRKWEA</sequence>
<protein>
    <recommendedName>
        <fullName evidence="1">DUF7677 domain-containing protein</fullName>
    </recommendedName>
</protein>
<dbReference type="Pfam" id="PF24725">
    <property type="entry name" value="DUF7677"/>
    <property type="match status" value="1"/>
</dbReference>
<evidence type="ECO:0000313" key="3">
    <source>
        <dbReference type="Proteomes" id="UP000238937"/>
    </source>
</evidence>
<accession>A0A2T1GL56</accession>
<dbReference type="InterPro" id="IPR056094">
    <property type="entry name" value="DUF7677"/>
</dbReference>
<dbReference type="OrthoDB" id="670500at2"/>
<reference evidence="2 3" key="1">
    <citation type="submission" date="2018-03" db="EMBL/GenBank/DDBJ databases">
        <title>The ancient ancestry and fast evolution of plastids.</title>
        <authorList>
            <person name="Moore K.R."/>
            <person name="Magnabosco C."/>
            <person name="Momper L."/>
            <person name="Gold D.A."/>
            <person name="Bosak T."/>
            <person name="Fournier G.P."/>
        </authorList>
    </citation>
    <scope>NUCLEOTIDE SEQUENCE [LARGE SCALE GENOMIC DNA]</scope>
    <source>
        <strain evidence="2 3">CCALA 037</strain>
    </source>
</reference>
<dbReference type="EMBL" id="PVWO01000030">
    <property type="protein sequence ID" value="PSB58585.1"/>
    <property type="molecule type" value="Genomic_DNA"/>
</dbReference>
<feature type="domain" description="DUF7677" evidence="1">
    <location>
        <begin position="4"/>
        <end position="107"/>
    </location>
</feature>
<evidence type="ECO:0000313" key="2">
    <source>
        <dbReference type="EMBL" id="PSB58585.1"/>
    </source>
</evidence>
<name>A0A2T1GL56_9CYAN</name>
<dbReference type="RefSeq" id="WP_106300631.1">
    <property type="nucleotide sequence ID" value="NZ_PVWO01000030.1"/>
</dbReference>
<dbReference type="Proteomes" id="UP000238937">
    <property type="component" value="Unassembled WGS sequence"/>
</dbReference>
<dbReference type="AlphaFoldDB" id="A0A2T1GL56"/>
<gene>
    <name evidence="2" type="ORF">C7B77_04220</name>
</gene>
<keyword evidence="3" id="KW-1185">Reference proteome</keyword>